<sequence length="55" mass="6194">AERPQPKKGFTVTLPFPVARTLHQQLQYCEYEGTLVMVLGKIDLGITNIKNVHIS</sequence>
<organism evidence="1 2">
    <name type="scientific">Dyadobacter jejuensis</name>
    <dbReference type="NCBI Taxonomy" id="1082580"/>
    <lineage>
        <taxon>Bacteria</taxon>
        <taxon>Pseudomonadati</taxon>
        <taxon>Bacteroidota</taxon>
        <taxon>Cytophagia</taxon>
        <taxon>Cytophagales</taxon>
        <taxon>Spirosomataceae</taxon>
        <taxon>Dyadobacter</taxon>
    </lineage>
</organism>
<feature type="non-terminal residue" evidence="1">
    <location>
        <position position="1"/>
    </location>
</feature>
<dbReference type="Proteomes" id="UP000245880">
    <property type="component" value="Unassembled WGS sequence"/>
</dbReference>
<name>A0A315ZPJ4_9BACT</name>
<reference evidence="1 2" key="1">
    <citation type="submission" date="2018-03" db="EMBL/GenBank/DDBJ databases">
        <title>Genomic Encyclopedia of Archaeal and Bacterial Type Strains, Phase II (KMG-II): from individual species to whole genera.</title>
        <authorList>
            <person name="Goeker M."/>
        </authorList>
    </citation>
    <scope>NUCLEOTIDE SEQUENCE [LARGE SCALE GENOMIC DNA]</scope>
    <source>
        <strain evidence="1 2">DSM 100346</strain>
    </source>
</reference>
<dbReference type="EMBL" id="QGDT01000068">
    <property type="protein sequence ID" value="PWJ47222.1"/>
    <property type="molecule type" value="Genomic_DNA"/>
</dbReference>
<gene>
    <name evidence="1" type="ORF">CLV98_1681</name>
</gene>
<comment type="caution">
    <text evidence="1">The sequence shown here is derived from an EMBL/GenBank/DDBJ whole genome shotgun (WGS) entry which is preliminary data.</text>
</comment>
<proteinExistence type="predicted"/>
<accession>A0A315ZPJ4</accession>
<evidence type="ECO:0000313" key="1">
    <source>
        <dbReference type="EMBL" id="PWJ47222.1"/>
    </source>
</evidence>
<evidence type="ECO:0000313" key="2">
    <source>
        <dbReference type="Proteomes" id="UP000245880"/>
    </source>
</evidence>
<dbReference type="AlphaFoldDB" id="A0A315ZPJ4"/>
<protein>
    <submittedName>
        <fullName evidence="1">Uncharacterized protein</fullName>
    </submittedName>
</protein>
<keyword evidence="2" id="KW-1185">Reference proteome</keyword>